<feature type="region of interest" description="Disordered" evidence="1">
    <location>
        <begin position="148"/>
        <end position="178"/>
    </location>
</feature>
<accession>A0A8H5LU19</accession>
<proteinExistence type="predicted"/>
<dbReference type="InterPro" id="IPR015947">
    <property type="entry name" value="PUA-like_sf"/>
</dbReference>
<dbReference type="AlphaFoldDB" id="A0A8H5LU19"/>
<name>A0A8H5LU19_9AGAR</name>
<feature type="compositionally biased region" description="Basic and acidic residues" evidence="1">
    <location>
        <begin position="161"/>
        <end position="178"/>
    </location>
</feature>
<gene>
    <name evidence="2" type="ORF">D9758_002792</name>
</gene>
<dbReference type="Proteomes" id="UP000559256">
    <property type="component" value="Unassembled WGS sequence"/>
</dbReference>
<dbReference type="EMBL" id="JAACJM010000013">
    <property type="protein sequence ID" value="KAF5369533.1"/>
    <property type="molecule type" value="Genomic_DNA"/>
</dbReference>
<evidence type="ECO:0000313" key="2">
    <source>
        <dbReference type="EMBL" id="KAF5369533.1"/>
    </source>
</evidence>
<dbReference type="OrthoDB" id="2149705at2759"/>
<protein>
    <submittedName>
        <fullName evidence="2">Uncharacterized protein</fullName>
    </submittedName>
</protein>
<dbReference type="SUPFAM" id="SSF88697">
    <property type="entry name" value="PUA domain-like"/>
    <property type="match status" value="1"/>
</dbReference>
<evidence type="ECO:0000256" key="1">
    <source>
        <dbReference type="SAM" id="MobiDB-lite"/>
    </source>
</evidence>
<reference evidence="2 3" key="1">
    <citation type="journal article" date="2020" name="ISME J.">
        <title>Uncovering the hidden diversity of litter-decomposition mechanisms in mushroom-forming fungi.</title>
        <authorList>
            <person name="Floudas D."/>
            <person name="Bentzer J."/>
            <person name="Ahren D."/>
            <person name="Johansson T."/>
            <person name="Persson P."/>
            <person name="Tunlid A."/>
        </authorList>
    </citation>
    <scope>NUCLEOTIDE SEQUENCE [LARGE SCALE GENOMIC DNA]</scope>
    <source>
        <strain evidence="2 3">CBS 291.85</strain>
    </source>
</reference>
<organism evidence="2 3">
    <name type="scientific">Tetrapyrgos nigripes</name>
    <dbReference type="NCBI Taxonomy" id="182062"/>
    <lineage>
        <taxon>Eukaryota</taxon>
        <taxon>Fungi</taxon>
        <taxon>Dikarya</taxon>
        <taxon>Basidiomycota</taxon>
        <taxon>Agaricomycotina</taxon>
        <taxon>Agaricomycetes</taxon>
        <taxon>Agaricomycetidae</taxon>
        <taxon>Agaricales</taxon>
        <taxon>Marasmiineae</taxon>
        <taxon>Marasmiaceae</taxon>
        <taxon>Tetrapyrgos</taxon>
    </lineage>
</organism>
<evidence type="ECO:0000313" key="3">
    <source>
        <dbReference type="Proteomes" id="UP000559256"/>
    </source>
</evidence>
<keyword evidence="3" id="KW-1185">Reference proteome</keyword>
<sequence>MSSTPAKKKAKGQSEDAILPMTDGYMQQIVRREKNYEFRRYRISSSVKRIWFYLNAPHSAVVYICDIDPARARNPGDDPLPEDGLGNRKFNTRHPDWDRYDFAYKVRSVRKLTAPLHLKEMKERFGMKGAPRSLVYVPSEVLEKVKPEEQELLWTDDEESTLDREAHEQKAPCTDRGE</sequence>
<comment type="caution">
    <text evidence="2">The sequence shown here is derived from an EMBL/GenBank/DDBJ whole genome shotgun (WGS) entry which is preliminary data.</text>
</comment>
<feature type="compositionally biased region" description="Acidic residues" evidence="1">
    <location>
        <begin position="150"/>
        <end position="160"/>
    </location>
</feature>